<evidence type="ECO:0000256" key="4">
    <source>
        <dbReference type="ARBA" id="ARBA00035154"/>
    </source>
</evidence>
<evidence type="ECO:0000313" key="10">
    <source>
        <dbReference type="EMBL" id="ALO21426.1"/>
    </source>
</evidence>
<evidence type="ECO:0000256" key="8">
    <source>
        <dbReference type="SAM" id="MobiDB-lite"/>
    </source>
</evidence>
<keyword evidence="7 10" id="KW-0150">Chloroplast</keyword>
<evidence type="ECO:0000259" key="9">
    <source>
        <dbReference type="Pfam" id="PF00189"/>
    </source>
</evidence>
<evidence type="ECO:0000256" key="6">
    <source>
        <dbReference type="RuleBase" id="RU003624"/>
    </source>
</evidence>
<dbReference type="HAMAP" id="MF_01309_B">
    <property type="entry name" value="Ribosomal_uS3_B"/>
    <property type="match status" value="1"/>
</dbReference>
<dbReference type="AlphaFoldDB" id="A0A0S2ICU2"/>
<dbReference type="NCBIfam" id="TIGR01009">
    <property type="entry name" value="rpsC_bact"/>
    <property type="match status" value="1"/>
</dbReference>
<keyword evidence="7 10" id="KW-0934">Plastid</keyword>
<dbReference type="SUPFAM" id="SSF54821">
    <property type="entry name" value="Ribosomal protein S3 C-terminal domain"/>
    <property type="match status" value="1"/>
</dbReference>
<protein>
    <recommendedName>
        <fullName evidence="4 5">Small ribosomal subunit protein uS3c</fullName>
    </recommendedName>
</protein>
<name>A0A0S2ICU2_9CHLO</name>
<dbReference type="GO" id="GO:0009507">
    <property type="term" value="C:chloroplast"/>
    <property type="evidence" value="ECO:0007669"/>
    <property type="project" value="UniProtKB-SubCell"/>
</dbReference>
<reference evidence="10" key="1">
    <citation type="journal article" date="2015" name="BMC Evol. Biol.">
        <title>Chloroplast phylogenomic analysis of chlorophyte green algae identifies a novel lineage sister to the Sphaeropleales (Chlorophyceae).</title>
        <authorList>
            <person name="Lemieux C."/>
            <person name="Vincent A.T."/>
            <person name="Labarre A."/>
            <person name="Otis C."/>
            <person name="Turmel M."/>
        </authorList>
    </citation>
    <scope>NUCLEOTIDE SEQUENCE</scope>
</reference>
<evidence type="ECO:0000256" key="5">
    <source>
        <dbReference type="HAMAP-Rule" id="MF_01309"/>
    </source>
</evidence>
<gene>
    <name evidence="5 10" type="primary">rps3</name>
</gene>
<accession>A0A0S2ICU2</accession>
<dbReference type="Pfam" id="PF00189">
    <property type="entry name" value="Ribosomal_S3_C"/>
    <property type="match status" value="1"/>
</dbReference>
<dbReference type="InterPro" id="IPR001351">
    <property type="entry name" value="Ribosomal_uS3_C"/>
</dbReference>
<dbReference type="PROSITE" id="PS00548">
    <property type="entry name" value="RIBOSOMAL_S3"/>
    <property type="match status" value="1"/>
</dbReference>
<dbReference type="GO" id="GO:0006412">
    <property type="term" value="P:translation"/>
    <property type="evidence" value="ECO:0007669"/>
    <property type="project" value="UniProtKB-UniRule"/>
</dbReference>
<feature type="compositionally biased region" description="Polar residues" evidence="8">
    <location>
        <begin position="241"/>
        <end position="253"/>
    </location>
</feature>
<evidence type="ECO:0000256" key="7">
    <source>
        <dbReference type="RuleBase" id="RU003626"/>
    </source>
</evidence>
<evidence type="ECO:0000256" key="1">
    <source>
        <dbReference type="ARBA" id="ARBA00010761"/>
    </source>
</evidence>
<feature type="region of interest" description="Disordered" evidence="8">
    <location>
        <begin position="217"/>
        <end position="253"/>
    </location>
</feature>
<comment type="subunit">
    <text evidence="5 7">Part of the 30S ribosomal subunit.</text>
</comment>
<dbReference type="InterPro" id="IPR018280">
    <property type="entry name" value="Ribosomal_uS3_CS"/>
</dbReference>
<evidence type="ECO:0000256" key="3">
    <source>
        <dbReference type="ARBA" id="ARBA00023274"/>
    </source>
</evidence>
<dbReference type="GO" id="GO:0003723">
    <property type="term" value="F:RNA binding"/>
    <property type="evidence" value="ECO:0007669"/>
    <property type="project" value="InterPro"/>
</dbReference>
<dbReference type="GO" id="GO:0003735">
    <property type="term" value="F:structural constituent of ribosome"/>
    <property type="evidence" value="ECO:0007669"/>
    <property type="project" value="InterPro"/>
</dbReference>
<comment type="similarity">
    <text evidence="1 5 6">Belongs to the universal ribosomal protein uS3 family.</text>
</comment>
<keyword evidence="3 5" id="KW-0687">Ribonucleoprotein</keyword>
<dbReference type="InterPro" id="IPR057258">
    <property type="entry name" value="Ribosomal_uS3"/>
</dbReference>
<dbReference type="PANTHER" id="PTHR11760">
    <property type="entry name" value="30S/40S RIBOSOMAL PROTEIN S3"/>
    <property type="match status" value="1"/>
</dbReference>
<feature type="region of interest" description="Disordered" evidence="8">
    <location>
        <begin position="139"/>
        <end position="160"/>
    </location>
</feature>
<dbReference type="InterPro" id="IPR009019">
    <property type="entry name" value="KH_sf_prok-type"/>
</dbReference>
<sequence>MGQKVHPLGFRVGITKKHQSQWFARFHKHKYAQTILEDRFLRQTLLQLFPELVNPVVQKAKKRDDNKQIVPKITHIKIERGLIPYEIGIQIHAGNCELIKSALDNLKTNSTLLTNLQKTRRYLLDLRLKLKDVLKLKQTTKTKRSNRPGRIKTSRAKQRLKTQKFYQKRLKKHQNISRFFRQNLLENVMIIKKGKKILRKFQSLSLKKTSLSLNKKNAKTSFNSRQRSISSSKIKKAESSPRQNLKTNRIARQTSLQPAFSSKSIAFNMPPAGNIKRDGNPLILSGILKGDLSTSTAKTKKKFFEIFLNKTNKNFIFFLKQQMHFWNNLMKNHREQQLQKYGMLRYAPVGYLKKWSLNRLERMQKQPYVVLKKLMKSLQLRILKKTEMLRKEFIVLGSFSKTQSFIYFQMIKFLKNLKLLVKKLRKEQIQQKILLKKQTLVGTNQKNKQKLEKSILFLTEKVLKNKLNNIDEECRKTKFIEYLQDVVQKHRKKNIYFYLATLSDSQKYLKKIKQFTKRHATFLFGIDLNTLNQISSENQNSNYKTQIKNRINKIIKQANRKTELEKGIQDVFLEQLQKQRTMCQKNIELTPKISIKFYSVKSKILESKASLVADSIVDDLEKRKAFRRVIKQAKENLMSSAGVKGVKIQVSGRLNGAEIARTEWVRSGRVPLQTLRANIDYSYKTASTIYGIIGVKVWIYKGYVKNRQKRKISNLLNVTR</sequence>
<dbReference type="CDD" id="cd02412">
    <property type="entry name" value="KH-II_30S_S3"/>
    <property type="match status" value="1"/>
</dbReference>
<keyword evidence="2 5" id="KW-0689">Ribosomal protein</keyword>
<dbReference type="InterPro" id="IPR036419">
    <property type="entry name" value="Ribosomal_S3_C_sf"/>
</dbReference>
<feature type="domain" description="Small ribosomal subunit protein uS3 C-terminal" evidence="9">
    <location>
        <begin position="616"/>
        <end position="699"/>
    </location>
</feature>
<dbReference type="EMBL" id="KT625128">
    <property type="protein sequence ID" value="ALO21426.1"/>
    <property type="molecule type" value="Genomic_DNA"/>
</dbReference>
<evidence type="ECO:0000256" key="2">
    <source>
        <dbReference type="ARBA" id="ARBA00022980"/>
    </source>
</evidence>
<dbReference type="PANTHER" id="PTHR11760:SF19">
    <property type="entry name" value="SMALL RIBOSOMAL SUBUNIT PROTEIN US3C"/>
    <property type="match status" value="1"/>
</dbReference>
<dbReference type="Gene3D" id="3.30.1140.32">
    <property type="entry name" value="Ribosomal protein S3, C-terminal domain"/>
    <property type="match status" value="1"/>
</dbReference>
<feature type="compositionally biased region" description="Low complexity" evidence="8">
    <location>
        <begin position="217"/>
        <end position="232"/>
    </location>
</feature>
<dbReference type="InterPro" id="IPR005704">
    <property type="entry name" value="Ribosomal_uS3_bac-typ"/>
</dbReference>
<organism evidence="10">
    <name type="scientific">Golenkinia longispicula</name>
    <dbReference type="NCBI Taxonomy" id="204992"/>
    <lineage>
        <taxon>Eukaryota</taxon>
        <taxon>Viridiplantae</taxon>
        <taxon>Chlorophyta</taxon>
        <taxon>core chlorophytes</taxon>
        <taxon>Chlorophyceae</taxon>
        <taxon>CS clade</taxon>
        <taxon>Chlamydomonadales</taxon>
        <taxon>Golenkiniaceae</taxon>
        <taxon>Golenkinia</taxon>
    </lineage>
</organism>
<geneLocation type="chloroplast" evidence="10"/>
<proteinExistence type="inferred from homology"/>
<comment type="subcellular location">
    <subcellularLocation>
        <location evidence="5 7">Plastid</location>
        <location evidence="5 7">Chloroplast</location>
    </subcellularLocation>
</comment>
<dbReference type="GO" id="GO:0022627">
    <property type="term" value="C:cytosolic small ribosomal subunit"/>
    <property type="evidence" value="ECO:0007669"/>
    <property type="project" value="TreeGrafter"/>
</dbReference>
<dbReference type="SUPFAM" id="SSF54814">
    <property type="entry name" value="Prokaryotic type KH domain (KH-domain type II)"/>
    <property type="match status" value="1"/>
</dbReference>